<dbReference type="GO" id="GO:0016787">
    <property type="term" value="F:hydrolase activity"/>
    <property type="evidence" value="ECO:0007669"/>
    <property type="project" value="UniProtKB-KW"/>
</dbReference>
<dbReference type="PANTHER" id="PTHR48081:SF8">
    <property type="entry name" value="ALPHA_BETA HYDROLASE FOLD-3 DOMAIN-CONTAINING PROTEIN-RELATED"/>
    <property type="match status" value="1"/>
</dbReference>
<name>A0A1E3PY48_LIPST</name>
<evidence type="ECO:0000313" key="4">
    <source>
        <dbReference type="Proteomes" id="UP000094385"/>
    </source>
</evidence>
<organism evidence="3 4">
    <name type="scientific">Lipomyces starkeyi NRRL Y-11557</name>
    <dbReference type="NCBI Taxonomy" id="675824"/>
    <lineage>
        <taxon>Eukaryota</taxon>
        <taxon>Fungi</taxon>
        <taxon>Dikarya</taxon>
        <taxon>Ascomycota</taxon>
        <taxon>Saccharomycotina</taxon>
        <taxon>Lipomycetes</taxon>
        <taxon>Lipomycetales</taxon>
        <taxon>Lipomycetaceae</taxon>
        <taxon>Lipomyces</taxon>
    </lineage>
</organism>
<keyword evidence="4" id="KW-1185">Reference proteome</keyword>
<dbReference type="PANTHER" id="PTHR48081">
    <property type="entry name" value="AB HYDROLASE SUPERFAMILY PROTEIN C4A8.06C"/>
    <property type="match status" value="1"/>
</dbReference>
<protein>
    <recommendedName>
        <fullName evidence="2">Alpha/beta hydrolase fold-3 domain-containing protein</fullName>
    </recommendedName>
</protein>
<dbReference type="EMBL" id="KV454301">
    <property type="protein sequence ID" value="ODQ70208.1"/>
    <property type="molecule type" value="Genomic_DNA"/>
</dbReference>
<dbReference type="Pfam" id="PF07859">
    <property type="entry name" value="Abhydrolase_3"/>
    <property type="match status" value="1"/>
</dbReference>
<evidence type="ECO:0000313" key="3">
    <source>
        <dbReference type="EMBL" id="ODQ70208.1"/>
    </source>
</evidence>
<dbReference type="Proteomes" id="UP000094385">
    <property type="component" value="Unassembled WGS sequence"/>
</dbReference>
<keyword evidence="1" id="KW-0378">Hydrolase</keyword>
<evidence type="ECO:0000256" key="1">
    <source>
        <dbReference type="ARBA" id="ARBA00022801"/>
    </source>
</evidence>
<dbReference type="STRING" id="675824.A0A1E3PY48"/>
<dbReference type="InterPro" id="IPR050300">
    <property type="entry name" value="GDXG_lipolytic_enzyme"/>
</dbReference>
<evidence type="ECO:0000259" key="2">
    <source>
        <dbReference type="Pfam" id="PF07859"/>
    </source>
</evidence>
<reference evidence="3 4" key="1">
    <citation type="journal article" date="2016" name="Proc. Natl. Acad. Sci. U.S.A.">
        <title>Comparative genomics of biotechnologically important yeasts.</title>
        <authorList>
            <person name="Riley R."/>
            <person name="Haridas S."/>
            <person name="Wolfe K.H."/>
            <person name="Lopes M.R."/>
            <person name="Hittinger C.T."/>
            <person name="Goeker M."/>
            <person name="Salamov A.A."/>
            <person name="Wisecaver J.H."/>
            <person name="Long T.M."/>
            <person name="Calvey C.H."/>
            <person name="Aerts A.L."/>
            <person name="Barry K.W."/>
            <person name="Choi C."/>
            <person name="Clum A."/>
            <person name="Coughlan A.Y."/>
            <person name="Deshpande S."/>
            <person name="Douglass A.P."/>
            <person name="Hanson S.J."/>
            <person name="Klenk H.-P."/>
            <person name="LaButti K.M."/>
            <person name="Lapidus A."/>
            <person name="Lindquist E.A."/>
            <person name="Lipzen A.M."/>
            <person name="Meier-Kolthoff J.P."/>
            <person name="Ohm R.A."/>
            <person name="Otillar R.P."/>
            <person name="Pangilinan J.L."/>
            <person name="Peng Y."/>
            <person name="Rokas A."/>
            <person name="Rosa C.A."/>
            <person name="Scheuner C."/>
            <person name="Sibirny A.A."/>
            <person name="Slot J.C."/>
            <person name="Stielow J.B."/>
            <person name="Sun H."/>
            <person name="Kurtzman C.P."/>
            <person name="Blackwell M."/>
            <person name="Grigoriev I.V."/>
            <person name="Jeffries T.W."/>
        </authorList>
    </citation>
    <scope>NUCLEOTIDE SEQUENCE [LARGE SCALE GENOMIC DNA]</scope>
    <source>
        <strain evidence="3 4">NRRL Y-11557</strain>
    </source>
</reference>
<proteinExistence type="predicted"/>
<sequence>MVVQDRHPPHHNKANSIMTIPTTMESLEQNMVAESPLPLLKVRLPLPHRLNCFLRLWLFKIVANIYFLFQSLFNPHPPATRPTLVKRYPCRPMLESRIFFPPNYHPGERLLPLYLDIHGGGFAVCDPQVDDEFCVSWANRTGMLVVSLDYRKAPLYPFPTATYDIAALVNAVLNDETLPIDKSRIAIGGFSAGANLALSASQLPGLKGNIKAAIAYYPIVDFSHPPNEKLAARPYKAGPRDSLEDSSWWLDWGYVSVGQNRRDTLLSPCYARKEDLSPWIYMIGAQWDMLRLESQIMMHRLAGLEDKVDQEAPFEKGTYKWTLAMGFSHGFTHSLGRDPAKRAKNKKKCEEIYHEAHVWLKKSVLA</sequence>
<dbReference type="OrthoDB" id="408631at2759"/>
<accession>A0A1E3PY48</accession>
<dbReference type="Gene3D" id="3.40.50.1820">
    <property type="entry name" value="alpha/beta hydrolase"/>
    <property type="match status" value="1"/>
</dbReference>
<dbReference type="InterPro" id="IPR013094">
    <property type="entry name" value="AB_hydrolase_3"/>
</dbReference>
<gene>
    <name evidence="3" type="ORF">LIPSTDRAFT_177380</name>
</gene>
<dbReference type="InterPro" id="IPR029058">
    <property type="entry name" value="AB_hydrolase_fold"/>
</dbReference>
<dbReference type="SUPFAM" id="SSF53474">
    <property type="entry name" value="alpha/beta-Hydrolases"/>
    <property type="match status" value="1"/>
</dbReference>
<dbReference type="AlphaFoldDB" id="A0A1E3PY48"/>
<feature type="domain" description="Alpha/beta hydrolase fold-3" evidence="2">
    <location>
        <begin position="115"/>
        <end position="309"/>
    </location>
</feature>